<evidence type="ECO:0000313" key="1">
    <source>
        <dbReference type="EMBL" id="KAF0735136.1"/>
    </source>
</evidence>
<dbReference type="EMBL" id="VJMJ01000101">
    <property type="protein sequence ID" value="KAF0735136.1"/>
    <property type="molecule type" value="Genomic_DNA"/>
</dbReference>
<dbReference type="AlphaFoldDB" id="A0A6G0X5A2"/>
<reference evidence="1 2" key="1">
    <citation type="submission" date="2019-07" db="EMBL/GenBank/DDBJ databases">
        <title>Genomics analysis of Aphanomyces spp. identifies a new class of oomycete effector associated with host adaptation.</title>
        <authorList>
            <person name="Gaulin E."/>
        </authorList>
    </citation>
    <scope>NUCLEOTIDE SEQUENCE [LARGE SCALE GENOMIC DNA]</scope>
    <source>
        <strain evidence="1 2">ATCC 201684</strain>
    </source>
</reference>
<accession>A0A6G0X5A2</accession>
<evidence type="ECO:0000313" key="2">
    <source>
        <dbReference type="Proteomes" id="UP000481153"/>
    </source>
</evidence>
<gene>
    <name evidence="1" type="ORF">Ae201684_008348</name>
</gene>
<dbReference type="VEuPathDB" id="FungiDB:AeMF1_010339"/>
<comment type="caution">
    <text evidence="1">The sequence shown here is derived from an EMBL/GenBank/DDBJ whole genome shotgun (WGS) entry which is preliminary data.</text>
</comment>
<dbReference type="Proteomes" id="UP000481153">
    <property type="component" value="Unassembled WGS sequence"/>
</dbReference>
<keyword evidence="2" id="KW-1185">Reference proteome</keyword>
<proteinExistence type="predicted"/>
<organism evidence="1 2">
    <name type="scientific">Aphanomyces euteiches</name>
    <dbReference type="NCBI Taxonomy" id="100861"/>
    <lineage>
        <taxon>Eukaryota</taxon>
        <taxon>Sar</taxon>
        <taxon>Stramenopiles</taxon>
        <taxon>Oomycota</taxon>
        <taxon>Saprolegniomycetes</taxon>
        <taxon>Saprolegniales</taxon>
        <taxon>Verrucalvaceae</taxon>
        <taxon>Aphanomyces</taxon>
    </lineage>
</organism>
<sequence>MGWIRHLNFFADRRRKVTFVQQSIDPPRNKPTVNPSCSQMRLMQYSVVKLPRQPRVVVPVRIPLDYVYQRLTTVGGSRVPFTRRQVKIAREKMSLCDAIHEHDDIIAFD</sequence>
<name>A0A6G0X5A2_9STRA</name>
<protein>
    <submittedName>
        <fullName evidence="1">Uncharacterized protein</fullName>
    </submittedName>
</protein>